<proteinExistence type="predicted"/>
<accession>A0ABN4TV01</accession>
<protein>
    <recommendedName>
        <fullName evidence="1">TraD/TraG TraM recognition site domain-containing protein</fullName>
    </recommendedName>
</protein>
<dbReference type="PANTHER" id="PTHR30121">
    <property type="entry name" value="UNCHARACTERIZED PROTEIN YJGR-RELATED"/>
    <property type="match status" value="1"/>
</dbReference>
<dbReference type="Pfam" id="PF12696">
    <property type="entry name" value="TraG-D_C"/>
    <property type="match status" value="1"/>
</dbReference>
<organism evidence="2 3">
    <name type="scientific">Cupriavidus malaysiensis</name>
    <dbReference type="NCBI Taxonomy" id="367825"/>
    <lineage>
        <taxon>Bacteria</taxon>
        <taxon>Pseudomonadati</taxon>
        <taxon>Pseudomonadota</taxon>
        <taxon>Betaproteobacteria</taxon>
        <taxon>Burkholderiales</taxon>
        <taxon>Burkholderiaceae</taxon>
        <taxon>Cupriavidus</taxon>
    </lineage>
</organism>
<dbReference type="EMBL" id="CP017756">
    <property type="protein sequence ID" value="AOZ11082.1"/>
    <property type="molecule type" value="Genomic_DNA"/>
</dbReference>
<dbReference type="PANTHER" id="PTHR30121:SF6">
    <property type="entry name" value="SLR6007 PROTEIN"/>
    <property type="match status" value="1"/>
</dbReference>
<evidence type="ECO:0000259" key="1">
    <source>
        <dbReference type="Pfam" id="PF12696"/>
    </source>
</evidence>
<keyword evidence="3" id="KW-1185">Reference proteome</keyword>
<feature type="domain" description="TraD/TraG TraM recognition site" evidence="1">
    <location>
        <begin position="406"/>
        <end position="540"/>
    </location>
</feature>
<evidence type="ECO:0000313" key="3">
    <source>
        <dbReference type="Proteomes" id="UP000177515"/>
    </source>
</evidence>
<keyword evidence="2" id="KW-0614">Plasmid</keyword>
<name>A0ABN4TV01_9BURK</name>
<geneLocation type="plasmid" evidence="2 3">
    <name>unnamed1</name>
</geneLocation>
<gene>
    <name evidence="2" type="ORF">BKK80_34545</name>
</gene>
<dbReference type="CDD" id="cd01127">
    <property type="entry name" value="TrwB_TraG_TraD_VirD4"/>
    <property type="match status" value="1"/>
</dbReference>
<evidence type="ECO:0000313" key="2">
    <source>
        <dbReference type="EMBL" id="AOZ11082.1"/>
    </source>
</evidence>
<dbReference type="InterPro" id="IPR027417">
    <property type="entry name" value="P-loop_NTPase"/>
</dbReference>
<dbReference type="InterPro" id="IPR051162">
    <property type="entry name" value="T4SS_component"/>
</dbReference>
<dbReference type="Gene3D" id="3.40.50.300">
    <property type="entry name" value="P-loop containing nucleotide triphosphate hydrolases"/>
    <property type="match status" value="2"/>
</dbReference>
<sequence length="662" mass="73038">MATKAEQKEQRDRKLRKRIEHLYTMKYGGSADTAALLGLSGALLSTSPLLGSAFSGLPFSLLPPAAAALGAGWMAYRAMEPWRHEHALPSSVGIRSDLPPVVPGPGDPAPGLLIGYKTDTGEPVYIPYATLVRHMFILGQSGVGKTVAASLMMFQQILSGGGLLFIDGKIDALNIEQIYHFCCYAGREHDLIVINPDDPDNSNTYNQVLFGDPDEVADRILQLIPSTESNPGSDHYKQEAKQALTTLIAALQTARMAYNMIDLTVLLMNSNVLLELERKLAHIAPGSEESKNYSLFLDKFRVPIEDRRSGLPPGSIDVKKLKDTFGGIGGRLFSFGTNKFGRVVNTYDPDLNLYEAIRGNKIVYIALPTMGKDTTARNFGKMTIGDLRTAISWLQKLPEDERPWPPFMAFCDEAGSYVNEAWSRIPEQARSARVFFMPAAQTCANFQAISDELYEMVIGNSAVKLFFQIGTQSSAEEAADLIGKYKGVLKSLSGTQTESSSASFLRAAPESNVGSGAAMNTGERQQEMHILSPDQLKSLEKGECIMLLEGKKIYNLRVPMLSLDSATKARFGRFTPNRFRTTGVVRTENLIGKRHYARYQEGANFFKNVDRYLSTADMRSYEQENKKKDKQMLAEEKAKTDAVLRAKGIEPEASVVVEEEYA</sequence>
<reference evidence="2 3" key="1">
    <citation type="submission" date="2016-10" db="EMBL/GenBank/DDBJ databases">
        <title>Complete genome sequences of three Cupriavidus strains isolated from various Malaysian environments.</title>
        <authorList>
            <person name="Abdullah A.A.-A."/>
            <person name="Shafie N.A.H."/>
            <person name="Lau N.S."/>
        </authorList>
    </citation>
    <scope>NUCLEOTIDE SEQUENCE [LARGE SCALE GENOMIC DNA]</scope>
    <source>
        <strain evidence="2 3">USMAA1020</strain>
        <plasmid evidence="2 3">unnamed1</plasmid>
    </source>
</reference>
<dbReference type="InterPro" id="IPR032689">
    <property type="entry name" value="TraG-D_C"/>
</dbReference>
<dbReference type="Proteomes" id="UP000177515">
    <property type="component" value="Plasmid unnamed1"/>
</dbReference>
<dbReference type="RefSeq" id="WP_071073603.1">
    <property type="nucleotide sequence ID" value="NZ_CP017756.1"/>
</dbReference>
<dbReference type="SUPFAM" id="SSF52540">
    <property type="entry name" value="P-loop containing nucleoside triphosphate hydrolases"/>
    <property type="match status" value="1"/>
</dbReference>